<protein>
    <submittedName>
        <fullName evidence="1">Uncharacterized protein</fullName>
    </submittedName>
</protein>
<reference evidence="1" key="2">
    <citation type="journal article" date="2021" name="Genome Biol. Evol.">
        <title>Developing a high-quality reference genome for a parasitic bivalve with doubly uniparental inheritance (Bivalvia: Unionida).</title>
        <authorList>
            <person name="Smith C.H."/>
        </authorList>
    </citation>
    <scope>NUCLEOTIDE SEQUENCE</scope>
    <source>
        <strain evidence="1">CHS0354</strain>
        <tissue evidence="1">Mantle</tissue>
    </source>
</reference>
<name>A0AAE0S454_9BIVA</name>
<reference evidence="1" key="1">
    <citation type="journal article" date="2021" name="Genome Biol. Evol.">
        <title>A High-Quality Reference Genome for a Parasitic Bivalve with Doubly Uniparental Inheritance (Bivalvia: Unionida).</title>
        <authorList>
            <person name="Smith C.H."/>
        </authorList>
    </citation>
    <scope>NUCLEOTIDE SEQUENCE</scope>
    <source>
        <strain evidence="1">CHS0354</strain>
    </source>
</reference>
<keyword evidence="2" id="KW-1185">Reference proteome</keyword>
<organism evidence="1 2">
    <name type="scientific">Potamilus streckersoni</name>
    <dbReference type="NCBI Taxonomy" id="2493646"/>
    <lineage>
        <taxon>Eukaryota</taxon>
        <taxon>Metazoa</taxon>
        <taxon>Spiralia</taxon>
        <taxon>Lophotrochozoa</taxon>
        <taxon>Mollusca</taxon>
        <taxon>Bivalvia</taxon>
        <taxon>Autobranchia</taxon>
        <taxon>Heteroconchia</taxon>
        <taxon>Palaeoheterodonta</taxon>
        <taxon>Unionida</taxon>
        <taxon>Unionoidea</taxon>
        <taxon>Unionidae</taxon>
        <taxon>Ambleminae</taxon>
        <taxon>Lampsilini</taxon>
        <taxon>Potamilus</taxon>
    </lineage>
</organism>
<evidence type="ECO:0000313" key="2">
    <source>
        <dbReference type="Proteomes" id="UP001195483"/>
    </source>
</evidence>
<dbReference type="Proteomes" id="UP001195483">
    <property type="component" value="Unassembled WGS sequence"/>
</dbReference>
<comment type="caution">
    <text evidence="1">The sequence shown here is derived from an EMBL/GenBank/DDBJ whole genome shotgun (WGS) entry which is preliminary data.</text>
</comment>
<dbReference type="AlphaFoldDB" id="A0AAE0S454"/>
<evidence type="ECO:0000313" key="1">
    <source>
        <dbReference type="EMBL" id="KAK3584794.1"/>
    </source>
</evidence>
<sequence>MTNFGFEEHDCSSHLPLYRSLKVPIAESNGVTITIIDVNMCNWSFFSLKKDHRETFRQLFNEHFQRQVHMKKYSGLISQVVFQTKEAIQRKNAGGTPIKKDADC</sequence>
<reference evidence="1" key="3">
    <citation type="submission" date="2023-05" db="EMBL/GenBank/DDBJ databases">
        <authorList>
            <person name="Smith C.H."/>
        </authorList>
    </citation>
    <scope>NUCLEOTIDE SEQUENCE</scope>
    <source>
        <strain evidence="1">CHS0354</strain>
        <tissue evidence="1">Mantle</tissue>
    </source>
</reference>
<accession>A0AAE0S454</accession>
<gene>
    <name evidence="1" type="ORF">CHS0354_021255</name>
</gene>
<proteinExistence type="predicted"/>
<dbReference type="EMBL" id="JAEAOA010001308">
    <property type="protein sequence ID" value="KAK3584794.1"/>
    <property type="molecule type" value="Genomic_DNA"/>
</dbReference>